<accession>A0AAV5QNH8</accession>
<dbReference type="CDD" id="cd21678">
    <property type="entry name" value="SMP_TCB"/>
    <property type="match status" value="1"/>
</dbReference>
<feature type="domain" description="C2" evidence="11">
    <location>
        <begin position="373"/>
        <end position="498"/>
    </location>
</feature>
<evidence type="ECO:0000256" key="2">
    <source>
        <dbReference type="ARBA" id="ARBA00022448"/>
    </source>
</evidence>
<dbReference type="PROSITE" id="PS51847">
    <property type="entry name" value="SMP"/>
    <property type="match status" value="1"/>
</dbReference>
<feature type="domain" description="SMP-LTD" evidence="12">
    <location>
        <begin position="178"/>
        <end position="382"/>
    </location>
</feature>
<dbReference type="CDD" id="cd04045">
    <property type="entry name" value="C2C_Tricalbin-like"/>
    <property type="match status" value="1"/>
</dbReference>
<evidence type="ECO:0000256" key="9">
    <source>
        <dbReference type="SAM" id="MobiDB-lite"/>
    </source>
</evidence>
<dbReference type="InterPro" id="IPR017147">
    <property type="entry name" value="Tricalbin"/>
</dbReference>
<keyword evidence="14" id="KW-1185">Reference proteome</keyword>
<keyword evidence="2" id="KW-0813">Transport</keyword>
<dbReference type="PRINTS" id="PR00360">
    <property type="entry name" value="C2DOMAIN"/>
</dbReference>
<dbReference type="Proteomes" id="UP001360560">
    <property type="component" value="Unassembled WGS sequence"/>
</dbReference>
<dbReference type="InterPro" id="IPR035892">
    <property type="entry name" value="C2_domain_sf"/>
</dbReference>
<comment type="caution">
    <text evidence="13">The sequence shown here is derived from an EMBL/GenBank/DDBJ whole genome shotgun (WGS) entry which is preliminary data.</text>
</comment>
<keyword evidence="6" id="KW-0445">Lipid transport</keyword>
<evidence type="ECO:0000256" key="10">
    <source>
        <dbReference type="SAM" id="Phobius"/>
    </source>
</evidence>
<evidence type="ECO:0000313" key="13">
    <source>
        <dbReference type="EMBL" id="GMM36152.1"/>
    </source>
</evidence>
<protein>
    <submittedName>
        <fullName evidence="13">Tricalbin</fullName>
    </submittedName>
</protein>
<dbReference type="PIRSF" id="PIRSF037232">
    <property type="entry name" value="Tricalbin"/>
    <property type="match status" value="1"/>
</dbReference>
<feature type="transmembrane region" description="Helical" evidence="10">
    <location>
        <begin position="113"/>
        <end position="130"/>
    </location>
</feature>
<dbReference type="GO" id="GO:0016020">
    <property type="term" value="C:membrane"/>
    <property type="evidence" value="ECO:0007669"/>
    <property type="project" value="UniProtKB-SubCell"/>
</dbReference>
<evidence type="ECO:0000259" key="11">
    <source>
        <dbReference type="PROSITE" id="PS50004"/>
    </source>
</evidence>
<feature type="compositionally biased region" description="Polar residues" evidence="9">
    <location>
        <begin position="18"/>
        <end position="29"/>
    </location>
</feature>
<keyword evidence="4" id="KW-0677">Repeat</keyword>
<dbReference type="PANTHER" id="PTHR46980:SF2">
    <property type="entry name" value="TRICALBIN-1-RELATED"/>
    <property type="match status" value="1"/>
</dbReference>
<dbReference type="AlphaFoldDB" id="A0AAV5QNH8"/>
<organism evidence="13 14">
    <name type="scientific">Saccharomycopsis crataegensis</name>
    <dbReference type="NCBI Taxonomy" id="43959"/>
    <lineage>
        <taxon>Eukaryota</taxon>
        <taxon>Fungi</taxon>
        <taxon>Dikarya</taxon>
        <taxon>Ascomycota</taxon>
        <taxon>Saccharomycotina</taxon>
        <taxon>Saccharomycetes</taxon>
        <taxon>Saccharomycopsidaceae</taxon>
        <taxon>Saccharomycopsis</taxon>
    </lineage>
</organism>
<feature type="domain" description="C2" evidence="11">
    <location>
        <begin position="988"/>
        <end position="1106"/>
    </location>
</feature>
<keyword evidence="8 10" id="KW-0472">Membrane</keyword>
<dbReference type="SUPFAM" id="SSF49562">
    <property type="entry name" value="C2 domain (Calcium/lipid-binding domain, CaLB)"/>
    <property type="match status" value="3"/>
</dbReference>
<dbReference type="PANTHER" id="PTHR46980">
    <property type="entry name" value="TRICALBIN-1-RELATED"/>
    <property type="match status" value="1"/>
</dbReference>
<dbReference type="InterPro" id="IPR037761">
    <property type="entry name" value="C2A_Tricalbin"/>
</dbReference>
<evidence type="ECO:0000256" key="8">
    <source>
        <dbReference type="ARBA" id="ARBA00023136"/>
    </source>
</evidence>
<feature type="compositionally biased region" description="Polar residues" evidence="9">
    <location>
        <begin position="1"/>
        <end position="11"/>
    </location>
</feature>
<gene>
    <name evidence="13" type="ORF">DASC09_034770</name>
</gene>
<evidence type="ECO:0000259" key="12">
    <source>
        <dbReference type="PROSITE" id="PS51847"/>
    </source>
</evidence>
<name>A0AAV5QNH8_9ASCO</name>
<proteinExistence type="predicted"/>
<comment type="subcellular location">
    <subcellularLocation>
        <location evidence="1">Membrane</location>
    </subcellularLocation>
</comment>
<evidence type="ECO:0000256" key="5">
    <source>
        <dbReference type="ARBA" id="ARBA00022989"/>
    </source>
</evidence>
<sequence length="1184" mass="132357">MSEESSAQAVTNKEGPVVTSTVKQQVNGSTEKAVPEEKKVEETKSGNEAKADEKNPVEKEIKRVPVQATFRGWKEVSGWRENDTLTKEDELDDLLSTPTLLENYLPDIAYGQWFHNVAILFIGGLFSWFFGHFRFSLGPVFFIILFTAIYYRTQIRKYRTVIKQETQREMSVKKIETDYETMDWLNALLDKYWIFLEPYICQTVADTANPIIASSIGSLPAFIKAVWIDTITLGSKPFRIESVKTLPETSNDVLVMDWCVSFTPNDHHDLTYKQLKNRVNQKVVVKIKLFGISLPIVVKNVAFNTTVRVRIHMMESFPHIDTINVSLPELPMFDFVSKVFGDTPINWEVLSFPGLWPFINEMVSKYAGPLVLPPFSFQLNVEQLLAGDLNAAAGILAIQVKKASNIKLFDRTLDNTIDPYITFGFGSTVVAKTSTLEDTHVAKWDETLFVLVKNLTDPMRMAIYDYNDDRKDGLIGILDYDMQSLKSDLTQEDISTCFFRNNRPVGDVSFSIKYQPVILPKRLIDGSTEPPPELNTGVARIEVLGADFDAEKPLTTSVELRINNKSVATSKIVKKSNNPSYSLTGRYVVTNRAHARATIILKDASGKEIDSIYTTLNDVIDRTVIKRPFIPFSKGSGQLNIEGYWSPVKMEKVSGATTYTEPIGVIKVVVNNARDLRNLETVGTIDPYVRVLVNGFAKARTTVRDSTTNPNWNEALIVPITSVNQKLTIEAMDTETRADRSLGSFDLKLSDIISRDEKGNLAIYNDKEPRTNRLVARKFSKGNVTYSISFYPLQEVLSPEEARGIEEERKKVKAKEDADAKLSDAEKKKRDAEAAAKKELEMFDESVPLAHPVSDFSKTTKKRVTLDQLVESESGVFVFTILDGKFVNKKGYLQAFFDAGGYAEYTSPKISSVRAFRGVGDVVIRDLSWSQAHFRIAEEQDHNRAEESLAEVTIPTVTLLKNSYDEPYELKLDDGSSIKISTRFIPLNGGELPESDRISSSGTVSMEIKSAANLIAADTNGKSDPYVKFLLNGAKEELYKTKTKKKTLDPVWNESTEFEISNRYYSYLKVAVYDWDIGSGQDDPLGEFDFPLSEIKADGSETDVEIKLAGEHGEANGGMVYLTFKFKEGYIIPVSKVERSLDTAVFDTGKTFVAGGSKIIGGTIGGGIGAVGKVKNTIFGKKKD</sequence>
<dbReference type="CDD" id="cd04044">
    <property type="entry name" value="C2A_Tricalbin-like"/>
    <property type="match status" value="1"/>
</dbReference>
<dbReference type="GeneID" id="90074127"/>
<dbReference type="InterPro" id="IPR056910">
    <property type="entry name" value="TCB1-3_C2"/>
</dbReference>
<keyword evidence="3 10" id="KW-0812">Transmembrane</keyword>
<dbReference type="GO" id="GO:0071944">
    <property type="term" value="C:cell periphery"/>
    <property type="evidence" value="ECO:0007669"/>
    <property type="project" value="UniProtKB-ARBA"/>
</dbReference>
<dbReference type="SMART" id="SM00239">
    <property type="entry name" value="C2"/>
    <property type="match status" value="4"/>
</dbReference>
<evidence type="ECO:0000256" key="7">
    <source>
        <dbReference type="ARBA" id="ARBA00023121"/>
    </source>
</evidence>
<keyword evidence="7" id="KW-0446">Lipid-binding</keyword>
<evidence type="ECO:0000256" key="6">
    <source>
        <dbReference type="ARBA" id="ARBA00023055"/>
    </source>
</evidence>
<evidence type="ECO:0000256" key="4">
    <source>
        <dbReference type="ARBA" id="ARBA00022737"/>
    </source>
</evidence>
<dbReference type="GO" id="GO:0006869">
    <property type="term" value="P:lipid transport"/>
    <property type="evidence" value="ECO:0007669"/>
    <property type="project" value="UniProtKB-KW"/>
</dbReference>
<evidence type="ECO:0000256" key="1">
    <source>
        <dbReference type="ARBA" id="ARBA00004370"/>
    </source>
</evidence>
<feature type="compositionally biased region" description="Basic and acidic residues" evidence="9">
    <location>
        <begin position="33"/>
        <end position="58"/>
    </location>
</feature>
<dbReference type="InterPro" id="IPR000008">
    <property type="entry name" value="C2_dom"/>
</dbReference>
<feature type="transmembrane region" description="Helical" evidence="10">
    <location>
        <begin position="136"/>
        <end position="153"/>
    </location>
</feature>
<dbReference type="EMBL" id="BTFZ01000011">
    <property type="protein sequence ID" value="GMM36152.1"/>
    <property type="molecule type" value="Genomic_DNA"/>
</dbReference>
<feature type="domain" description="C2" evidence="11">
    <location>
        <begin position="649"/>
        <end position="763"/>
    </location>
</feature>
<dbReference type="InterPro" id="IPR052455">
    <property type="entry name" value="Tricalbin_domain"/>
</dbReference>
<dbReference type="InterPro" id="IPR037762">
    <property type="entry name" value="C2C_Tricalbin"/>
</dbReference>
<feature type="region of interest" description="Disordered" evidence="9">
    <location>
        <begin position="1"/>
        <end position="58"/>
    </location>
</feature>
<dbReference type="PROSITE" id="PS50004">
    <property type="entry name" value="C2"/>
    <property type="match status" value="3"/>
</dbReference>
<dbReference type="Pfam" id="PF00168">
    <property type="entry name" value="C2"/>
    <property type="match status" value="3"/>
</dbReference>
<dbReference type="GO" id="GO:0061817">
    <property type="term" value="P:endoplasmic reticulum-plasma membrane tethering"/>
    <property type="evidence" value="ECO:0007669"/>
    <property type="project" value="InterPro"/>
</dbReference>
<reference evidence="13 14" key="1">
    <citation type="journal article" date="2023" name="Elife">
        <title>Identification of key yeast species and microbe-microbe interactions impacting larval growth of Drosophila in the wild.</title>
        <authorList>
            <person name="Mure A."/>
            <person name="Sugiura Y."/>
            <person name="Maeda R."/>
            <person name="Honda K."/>
            <person name="Sakurai N."/>
            <person name="Takahashi Y."/>
            <person name="Watada M."/>
            <person name="Katoh T."/>
            <person name="Gotoh A."/>
            <person name="Gotoh Y."/>
            <person name="Taniguchi I."/>
            <person name="Nakamura K."/>
            <person name="Hayashi T."/>
            <person name="Katayama T."/>
            <person name="Uemura T."/>
            <person name="Hattori Y."/>
        </authorList>
    </citation>
    <scope>NUCLEOTIDE SEQUENCE [LARGE SCALE GENOMIC DNA]</scope>
    <source>
        <strain evidence="13 14">SC-9</strain>
    </source>
</reference>
<evidence type="ECO:0000256" key="3">
    <source>
        <dbReference type="ARBA" id="ARBA00022692"/>
    </source>
</evidence>
<evidence type="ECO:0000313" key="14">
    <source>
        <dbReference type="Proteomes" id="UP001360560"/>
    </source>
</evidence>
<dbReference type="InterPro" id="IPR031468">
    <property type="entry name" value="SMP_LBD"/>
</dbReference>
<dbReference type="RefSeq" id="XP_064853148.1">
    <property type="nucleotide sequence ID" value="XM_064997076.1"/>
</dbReference>
<dbReference type="Gene3D" id="2.60.40.150">
    <property type="entry name" value="C2 domain"/>
    <property type="match status" value="3"/>
</dbReference>
<dbReference type="GO" id="GO:0008289">
    <property type="term" value="F:lipid binding"/>
    <property type="evidence" value="ECO:0007669"/>
    <property type="project" value="UniProtKB-KW"/>
</dbReference>
<dbReference type="Pfam" id="PF25669">
    <property type="entry name" value="SMP_MUG190-like"/>
    <property type="match status" value="2"/>
</dbReference>
<dbReference type="Pfam" id="PF24920">
    <property type="entry name" value="C2_TCB1"/>
    <property type="match status" value="1"/>
</dbReference>
<feature type="region of interest" description="Disordered" evidence="9">
    <location>
        <begin position="806"/>
        <end position="828"/>
    </location>
</feature>
<keyword evidence="5 10" id="KW-1133">Transmembrane helix</keyword>